<proteinExistence type="predicted"/>
<evidence type="ECO:0000313" key="2">
    <source>
        <dbReference type="EMBL" id="CAE6739990.1"/>
    </source>
</evidence>
<keyword evidence="3" id="KW-1185">Reference proteome</keyword>
<comment type="caution">
    <text evidence="2">The sequence shown here is derived from an EMBL/GenBank/DDBJ whole genome shotgun (WGS) entry which is preliminary data.</text>
</comment>
<keyword evidence="1" id="KW-1133">Transmembrane helix</keyword>
<evidence type="ECO:0000256" key="1">
    <source>
        <dbReference type="SAM" id="Phobius"/>
    </source>
</evidence>
<keyword evidence="1" id="KW-0812">Transmembrane</keyword>
<sequence length="56" mass="6316">MDYRRILRDPTLLRRADIVKEGSTDMDSFLLLGSLAVVIGVVGVIVLMKGRKKKDR</sequence>
<name>A0ABM8R9G7_9BACT</name>
<protein>
    <recommendedName>
        <fullName evidence="4">Gram-positive cocci surface proteins LPxTG domain-containing protein</fullName>
    </recommendedName>
</protein>
<dbReference type="EMBL" id="CAJNBJ010000005">
    <property type="protein sequence ID" value="CAE6739990.1"/>
    <property type="molecule type" value="Genomic_DNA"/>
</dbReference>
<feature type="transmembrane region" description="Helical" evidence="1">
    <location>
        <begin position="29"/>
        <end position="48"/>
    </location>
</feature>
<keyword evidence="1" id="KW-0472">Membrane</keyword>
<dbReference type="Proteomes" id="UP000675880">
    <property type="component" value="Unassembled WGS sequence"/>
</dbReference>
<accession>A0ABM8R9G7</accession>
<gene>
    <name evidence="2" type="ORF">NSPZN2_130043</name>
</gene>
<reference evidence="2 3" key="1">
    <citation type="submission" date="2021-02" db="EMBL/GenBank/DDBJ databases">
        <authorList>
            <person name="Han P."/>
        </authorList>
    </citation>
    <scope>NUCLEOTIDE SEQUENCE [LARGE SCALE GENOMIC DNA]</scope>
    <source>
        <strain evidence="2">Candidatus Nitrospira sp. ZN2</strain>
    </source>
</reference>
<evidence type="ECO:0008006" key="4">
    <source>
        <dbReference type="Google" id="ProtNLM"/>
    </source>
</evidence>
<organism evidence="2 3">
    <name type="scientific">Nitrospira defluvii</name>
    <dbReference type="NCBI Taxonomy" id="330214"/>
    <lineage>
        <taxon>Bacteria</taxon>
        <taxon>Pseudomonadati</taxon>
        <taxon>Nitrospirota</taxon>
        <taxon>Nitrospiria</taxon>
        <taxon>Nitrospirales</taxon>
        <taxon>Nitrospiraceae</taxon>
        <taxon>Nitrospira</taxon>
    </lineage>
</organism>
<evidence type="ECO:0000313" key="3">
    <source>
        <dbReference type="Proteomes" id="UP000675880"/>
    </source>
</evidence>